<dbReference type="RefSeq" id="WP_013626670.1">
    <property type="nucleotide sequence ID" value="NC_015174.1"/>
</dbReference>
<dbReference type="KEGG" id="pbs:Plabr_0297"/>
<keyword evidence="1" id="KW-0132">Cell division</keyword>
<reference evidence="2" key="1">
    <citation type="submission" date="2011-02" db="EMBL/GenBank/DDBJ databases">
        <title>The complete genome of Planctomyces brasiliensis DSM 5305.</title>
        <authorList>
            <person name="Lucas S."/>
            <person name="Copeland A."/>
            <person name="Lapidus A."/>
            <person name="Bruce D."/>
            <person name="Goodwin L."/>
            <person name="Pitluck S."/>
            <person name="Kyrpides N."/>
            <person name="Mavromatis K."/>
            <person name="Pagani I."/>
            <person name="Ivanova N."/>
            <person name="Ovchinnikova G."/>
            <person name="Lu M."/>
            <person name="Detter J.C."/>
            <person name="Han C."/>
            <person name="Land M."/>
            <person name="Hauser L."/>
            <person name="Markowitz V."/>
            <person name="Cheng J.-F."/>
            <person name="Hugenholtz P."/>
            <person name="Woyke T."/>
            <person name="Wu D."/>
            <person name="Tindall B."/>
            <person name="Pomrenke H.G."/>
            <person name="Brambilla E."/>
            <person name="Klenk H.-P."/>
            <person name="Eisen J.A."/>
        </authorList>
    </citation>
    <scope>NUCLEOTIDE SEQUENCE [LARGE SCALE GENOMIC DNA]</scope>
    <source>
        <strain evidence="2">ATCC 49424 / DSM 5305 / JCM 21570 / NBRC 103401 / IFAM 1448</strain>
    </source>
</reference>
<keyword evidence="2" id="KW-1185">Reference proteome</keyword>
<dbReference type="HOGENOM" id="CLU_2791384_0_0_0"/>
<dbReference type="STRING" id="756272.Plabr_0297"/>
<keyword evidence="1" id="KW-0131">Cell cycle</keyword>
<gene>
    <name evidence="1" type="ordered locus">Plabr_0297</name>
</gene>
<accession>F0SQF1</accession>
<dbReference type="GO" id="GO:0051301">
    <property type="term" value="P:cell division"/>
    <property type="evidence" value="ECO:0007669"/>
    <property type="project" value="UniProtKB-KW"/>
</dbReference>
<evidence type="ECO:0000313" key="2">
    <source>
        <dbReference type="Proteomes" id="UP000006860"/>
    </source>
</evidence>
<sequence length="68" mass="8115">MFRRAVILLLPITAVLLGMIETERRYRELQALQARQVYQRQVLLDEQSRLRLELQQYLTAAETPDETR</sequence>
<dbReference type="Proteomes" id="UP000006860">
    <property type="component" value="Chromosome"/>
</dbReference>
<proteinExistence type="predicted"/>
<organism evidence="1 2">
    <name type="scientific">Rubinisphaera brasiliensis (strain ATCC 49424 / DSM 5305 / JCM 21570 / IAM 15109 / NBRC 103401 / IFAM 1448)</name>
    <name type="common">Planctomyces brasiliensis</name>
    <dbReference type="NCBI Taxonomy" id="756272"/>
    <lineage>
        <taxon>Bacteria</taxon>
        <taxon>Pseudomonadati</taxon>
        <taxon>Planctomycetota</taxon>
        <taxon>Planctomycetia</taxon>
        <taxon>Planctomycetales</taxon>
        <taxon>Planctomycetaceae</taxon>
        <taxon>Rubinisphaera</taxon>
    </lineage>
</organism>
<name>F0SQF1_RUBBR</name>
<protein>
    <submittedName>
        <fullName evidence="1">Cell division protein, FtsL</fullName>
    </submittedName>
</protein>
<dbReference type="AlphaFoldDB" id="F0SQF1"/>
<evidence type="ECO:0000313" key="1">
    <source>
        <dbReference type="EMBL" id="ADY57926.1"/>
    </source>
</evidence>
<dbReference type="EMBL" id="CP002546">
    <property type="protein sequence ID" value="ADY57926.1"/>
    <property type="molecule type" value="Genomic_DNA"/>
</dbReference>